<proteinExistence type="inferred from homology"/>
<dbReference type="PROSITE" id="PS50011">
    <property type="entry name" value="PROTEIN_KINASE_DOM"/>
    <property type="match status" value="1"/>
</dbReference>
<keyword evidence="14 19" id="KW-1133">Transmembrane helix</keyword>
<evidence type="ECO:0000313" key="22">
    <source>
        <dbReference type="Proteomes" id="UP001188597"/>
    </source>
</evidence>
<dbReference type="InterPro" id="IPR011009">
    <property type="entry name" value="Kinase-like_dom_sf"/>
</dbReference>
<protein>
    <recommendedName>
        <fullName evidence="20">Protein kinase domain-containing protein</fullName>
    </recommendedName>
</protein>
<evidence type="ECO:0000259" key="20">
    <source>
        <dbReference type="PROSITE" id="PS50011"/>
    </source>
</evidence>
<evidence type="ECO:0000256" key="18">
    <source>
        <dbReference type="PROSITE-ProRule" id="PRU10141"/>
    </source>
</evidence>
<keyword evidence="13 18" id="KW-0067">ATP-binding</keyword>
<dbReference type="GO" id="GO:0051707">
    <property type="term" value="P:response to other organism"/>
    <property type="evidence" value="ECO:0007669"/>
    <property type="project" value="UniProtKB-ARBA"/>
</dbReference>
<dbReference type="InterPro" id="IPR001611">
    <property type="entry name" value="Leu-rich_rpt"/>
</dbReference>
<evidence type="ECO:0000256" key="3">
    <source>
        <dbReference type="ARBA" id="ARBA00009592"/>
    </source>
</evidence>
<evidence type="ECO:0000256" key="8">
    <source>
        <dbReference type="ARBA" id="ARBA00022692"/>
    </source>
</evidence>
<keyword evidence="6" id="KW-0433">Leucine-rich repeat</keyword>
<organism evidence="21 22">
    <name type="scientific">Escallonia herrerae</name>
    <dbReference type="NCBI Taxonomy" id="1293975"/>
    <lineage>
        <taxon>Eukaryota</taxon>
        <taxon>Viridiplantae</taxon>
        <taxon>Streptophyta</taxon>
        <taxon>Embryophyta</taxon>
        <taxon>Tracheophyta</taxon>
        <taxon>Spermatophyta</taxon>
        <taxon>Magnoliopsida</taxon>
        <taxon>eudicotyledons</taxon>
        <taxon>Gunneridae</taxon>
        <taxon>Pentapetalae</taxon>
        <taxon>asterids</taxon>
        <taxon>campanulids</taxon>
        <taxon>Escalloniales</taxon>
        <taxon>Escalloniaceae</taxon>
        <taxon>Escallonia</taxon>
    </lineage>
</organism>
<dbReference type="GO" id="GO:0006952">
    <property type="term" value="P:defense response"/>
    <property type="evidence" value="ECO:0007669"/>
    <property type="project" value="UniProtKB-ARBA"/>
</dbReference>
<dbReference type="FunFam" id="3.80.10.10:FF:000470">
    <property type="entry name" value="LRR receptor-like serine/threonine-protein kinase RPK2"/>
    <property type="match status" value="1"/>
</dbReference>
<keyword evidence="10" id="KW-0677">Repeat</keyword>
<evidence type="ECO:0000256" key="7">
    <source>
        <dbReference type="ARBA" id="ARBA00022679"/>
    </source>
</evidence>
<dbReference type="SMART" id="SM00220">
    <property type="entry name" value="S_TKc"/>
    <property type="match status" value="1"/>
</dbReference>
<evidence type="ECO:0000256" key="14">
    <source>
        <dbReference type="ARBA" id="ARBA00022989"/>
    </source>
</evidence>
<dbReference type="FunFam" id="3.30.200.20:FF:000432">
    <property type="entry name" value="LRR receptor-like serine/threonine-protein kinase EFR"/>
    <property type="match status" value="1"/>
</dbReference>
<evidence type="ECO:0000256" key="11">
    <source>
        <dbReference type="ARBA" id="ARBA00022741"/>
    </source>
</evidence>
<dbReference type="InterPro" id="IPR017441">
    <property type="entry name" value="Protein_kinase_ATP_BS"/>
</dbReference>
<dbReference type="AlphaFoldDB" id="A0AA89ARK8"/>
<evidence type="ECO:0000256" key="2">
    <source>
        <dbReference type="ARBA" id="ARBA00008684"/>
    </source>
</evidence>
<evidence type="ECO:0000256" key="9">
    <source>
        <dbReference type="ARBA" id="ARBA00022729"/>
    </source>
</evidence>
<keyword evidence="7" id="KW-0808">Transferase</keyword>
<dbReference type="Pfam" id="PF00560">
    <property type="entry name" value="LRR_1"/>
    <property type="match status" value="6"/>
</dbReference>
<evidence type="ECO:0000256" key="13">
    <source>
        <dbReference type="ARBA" id="ARBA00022840"/>
    </source>
</evidence>
<dbReference type="Pfam" id="PF00069">
    <property type="entry name" value="Pkinase"/>
    <property type="match status" value="1"/>
</dbReference>
<comment type="similarity">
    <text evidence="2">Belongs to the protein kinase superfamily. Ser/Thr protein kinase family.</text>
</comment>
<dbReference type="PANTHER" id="PTHR48053:SF136">
    <property type="entry name" value="PROTEIN KINASE, PLANT-TYPE, PUTATIVE-RELATED"/>
    <property type="match status" value="1"/>
</dbReference>
<evidence type="ECO:0000256" key="5">
    <source>
        <dbReference type="ARBA" id="ARBA00022553"/>
    </source>
</evidence>
<comment type="subcellular location">
    <subcellularLocation>
        <location evidence="1">Cell membrane</location>
        <topology evidence="1">Single-pass type I membrane protein</topology>
    </subcellularLocation>
</comment>
<dbReference type="SUPFAM" id="SSF52058">
    <property type="entry name" value="L domain-like"/>
    <property type="match status" value="2"/>
</dbReference>
<evidence type="ECO:0000256" key="15">
    <source>
        <dbReference type="ARBA" id="ARBA00023136"/>
    </source>
</evidence>
<dbReference type="Gene3D" id="3.30.200.20">
    <property type="entry name" value="Phosphorylase Kinase, domain 1"/>
    <property type="match status" value="1"/>
</dbReference>
<feature type="domain" description="Protein kinase" evidence="20">
    <location>
        <begin position="710"/>
        <end position="972"/>
    </location>
</feature>
<evidence type="ECO:0000256" key="19">
    <source>
        <dbReference type="SAM" id="Phobius"/>
    </source>
</evidence>
<evidence type="ECO:0000256" key="16">
    <source>
        <dbReference type="ARBA" id="ARBA00023170"/>
    </source>
</evidence>
<keyword evidence="8 19" id="KW-0812">Transmembrane</keyword>
<gene>
    <name evidence="21" type="ORF">RJ639_011648</name>
</gene>
<keyword evidence="15 19" id="KW-0472">Membrane</keyword>
<dbReference type="Gene3D" id="1.10.510.10">
    <property type="entry name" value="Transferase(Phosphotransferase) domain 1"/>
    <property type="match status" value="1"/>
</dbReference>
<evidence type="ECO:0000256" key="10">
    <source>
        <dbReference type="ARBA" id="ARBA00022737"/>
    </source>
</evidence>
<name>A0AA89ARK8_9ASTE</name>
<keyword evidence="16" id="KW-0675">Receptor</keyword>
<keyword evidence="11 18" id="KW-0547">Nucleotide-binding</keyword>
<dbReference type="GO" id="GO:0051606">
    <property type="term" value="P:detection of stimulus"/>
    <property type="evidence" value="ECO:0007669"/>
    <property type="project" value="UniProtKB-ARBA"/>
</dbReference>
<evidence type="ECO:0000256" key="12">
    <source>
        <dbReference type="ARBA" id="ARBA00022777"/>
    </source>
</evidence>
<keyword evidence="9" id="KW-0732">Signal</keyword>
<accession>A0AA89ARK8</accession>
<evidence type="ECO:0000256" key="6">
    <source>
        <dbReference type="ARBA" id="ARBA00022614"/>
    </source>
</evidence>
<feature type="transmembrane region" description="Helical" evidence="19">
    <location>
        <begin position="652"/>
        <end position="676"/>
    </location>
</feature>
<dbReference type="PROSITE" id="PS00107">
    <property type="entry name" value="PROTEIN_KINASE_ATP"/>
    <property type="match status" value="1"/>
</dbReference>
<dbReference type="SUPFAM" id="SSF56112">
    <property type="entry name" value="Protein kinase-like (PK-like)"/>
    <property type="match status" value="1"/>
</dbReference>
<dbReference type="InterPro" id="IPR013210">
    <property type="entry name" value="LRR_N_plant-typ"/>
</dbReference>
<dbReference type="Proteomes" id="UP001188597">
    <property type="component" value="Unassembled WGS sequence"/>
</dbReference>
<keyword evidence="12" id="KW-0418">Kinase</keyword>
<evidence type="ECO:0000256" key="17">
    <source>
        <dbReference type="ARBA" id="ARBA00023180"/>
    </source>
</evidence>
<keyword evidence="22" id="KW-1185">Reference proteome</keyword>
<dbReference type="InterPro" id="IPR032675">
    <property type="entry name" value="LRR_dom_sf"/>
</dbReference>
<keyword evidence="5" id="KW-0597">Phosphoprotein</keyword>
<feature type="binding site" evidence="18">
    <location>
        <position position="738"/>
    </location>
    <ligand>
        <name>ATP</name>
        <dbReference type="ChEBI" id="CHEBI:30616"/>
    </ligand>
</feature>
<dbReference type="PANTHER" id="PTHR48053">
    <property type="entry name" value="LEUCINE RICH REPEAT FAMILY PROTEIN, EXPRESSED"/>
    <property type="match status" value="1"/>
</dbReference>
<sequence length="972" mass="105573">MSAPRTKFSLHMGFPYLVILLLVLPISGISRFVFAESITPDLATDTEALISFKSQLSTEPPSVLSTWNQTLSPCNWTRVKCDMYGERVVELDVSGLGLIGSISPHIGNLSFLRSLQLQNNRFTGMLPNQLGNLYRLRVLNASSNNIEGVIPPNISRCTELGILDLMRNEISGEIPNELNHLINLQVLNLGRNRILGSIPPSLGNLSSLAVLNLGTNTLGGMIPPDLGRIGNLKHLDLTINSLTGVVPPSIYNMSSLVSLALASNNLWGSIPTNVGVTLPNLLVFNFCFNNFTGTIPGSLHNLTKIQIIRMANNSLHGTVPPGLANLPDLEMYNIGFNKIVSSGTNGLSFLTSLTNSTRLAFLAIDDNLLEGVIPDSIGNLSKSLTTLYMGGNNISGRIPASIGQLRGLELLDLSGNALFGEIPVEVGQLEKLQELGLASNHFSGHIPNSLGFLRSLNMIDLSWNELAGIIPTTFGNLNKLLSMDLSNNMLNGSIPKEVLNLPSLSTFLNLSRNLLDGPLPQEIGMLQSIATINLSDNLLSGNIPDSIGNCKSLEEFFASKNKLNGPIPASLGEVKGLEALDISSNQLSGSLPQALQNLVALQLLNLSFNNLEGELPKRGVFTNLSKVHLEGNTKLCLRLACQNHRNHNVRPFFVRILVPTVAATLAVCLAFALFLYMRKSKEMIIRPSESLERHHPMVTYNELRLATENFGQQNLIGQGSFGSVYRGYLKEGTAIAVKVLNVQRTGSWKGFTAECAALRHSKHRNLLKLITSCSSIDSKNTEFLALVYEFMSNGSLEDWVKGNGREQNGIGWSIMDRLNVAIDVACALNYLHHECETPVVHCDLKPSNILLDEDMTAKVGDFGLARLLMERTEGRESVTFTNALKGSIGYIPPVMGVGLSCSSDSPDGRIIMRDVVRKLKSAKDSLLKPDLTIKKAFTDDSVVDQSGVAMLSNFLELESALSSQPLLSLALL</sequence>
<dbReference type="FunFam" id="3.80.10.10:FF:000275">
    <property type="entry name" value="Leucine-rich repeat receptor-like protein kinase"/>
    <property type="match status" value="1"/>
</dbReference>
<dbReference type="SMART" id="SM00369">
    <property type="entry name" value="LRR_TYP"/>
    <property type="match status" value="10"/>
</dbReference>
<dbReference type="EMBL" id="JAVXUP010001435">
    <property type="protein sequence ID" value="KAK3011698.1"/>
    <property type="molecule type" value="Genomic_DNA"/>
</dbReference>
<dbReference type="PROSITE" id="PS00108">
    <property type="entry name" value="PROTEIN_KINASE_ST"/>
    <property type="match status" value="1"/>
</dbReference>
<dbReference type="Gene3D" id="3.80.10.10">
    <property type="entry name" value="Ribonuclease Inhibitor"/>
    <property type="match status" value="3"/>
</dbReference>
<evidence type="ECO:0000256" key="1">
    <source>
        <dbReference type="ARBA" id="ARBA00004251"/>
    </source>
</evidence>
<comment type="caution">
    <text evidence="21">The sequence shown here is derived from an EMBL/GenBank/DDBJ whole genome shotgun (WGS) entry which is preliminary data.</text>
</comment>
<dbReference type="GO" id="GO:0004672">
    <property type="term" value="F:protein kinase activity"/>
    <property type="evidence" value="ECO:0007669"/>
    <property type="project" value="InterPro"/>
</dbReference>
<keyword evidence="4" id="KW-1003">Cell membrane</keyword>
<dbReference type="InterPro" id="IPR000719">
    <property type="entry name" value="Prot_kinase_dom"/>
</dbReference>
<keyword evidence="17" id="KW-0325">Glycoprotein</keyword>
<dbReference type="FunFam" id="3.80.10.10:FF:000317">
    <property type="entry name" value="Inactive leucine-rich repeat receptor-like protein kinase"/>
    <property type="match status" value="1"/>
</dbReference>
<evidence type="ECO:0000313" key="21">
    <source>
        <dbReference type="EMBL" id="KAK3011698.1"/>
    </source>
</evidence>
<comment type="similarity">
    <text evidence="3">Belongs to the RLP family.</text>
</comment>
<dbReference type="Pfam" id="PF13855">
    <property type="entry name" value="LRR_8"/>
    <property type="match status" value="2"/>
</dbReference>
<dbReference type="GO" id="GO:0005524">
    <property type="term" value="F:ATP binding"/>
    <property type="evidence" value="ECO:0007669"/>
    <property type="project" value="UniProtKB-UniRule"/>
</dbReference>
<dbReference type="InterPro" id="IPR008271">
    <property type="entry name" value="Ser/Thr_kinase_AS"/>
</dbReference>
<dbReference type="Pfam" id="PF08263">
    <property type="entry name" value="LRRNT_2"/>
    <property type="match status" value="1"/>
</dbReference>
<dbReference type="InterPro" id="IPR003591">
    <property type="entry name" value="Leu-rich_rpt_typical-subtyp"/>
</dbReference>
<dbReference type="GO" id="GO:0005886">
    <property type="term" value="C:plasma membrane"/>
    <property type="evidence" value="ECO:0007669"/>
    <property type="project" value="UniProtKB-SubCell"/>
</dbReference>
<reference evidence="21" key="1">
    <citation type="submission" date="2022-12" db="EMBL/GenBank/DDBJ databases">
        <title>Draft genome assemblies for two species of Escallonia (Escalloniales).</title>
        <authorList>
            <person name="Chanderbali A."/>
            <person name="Dervinis C."/>
            <person name="Anghel I."/>
            <person name="Soltis D."/>
            <person name="Soltis P."/>
            <person name="Zapata F."/>
        </authorList>
    </citation>
    <scope>NUCLEOTIDE SEQUENCE</scope>
    <source>
        <strain evidence="21">UCBG64.0493</strain>
        <tissue evidence="21">Leaf</tissue>
    </source>
</reference>
<evidence type="ECO:0000256" key="4">
    <source>
        <dbReference type="ARBA" id="ARBA00022475"/>
    </source>
</evidence>
<dbReference type="InterPro" id="IPR051716">
    <property type="entry name" value="Plant_RL_S/T_kinase"/>
</dbReference>